<keyword evidence="3" id="KW-1185">Reference proteome</keyword>
<keyword evidence="1" id="KW-0472">Membrane</keyword>
<keyword evidence="1" id="KW-0812">Transmembrane</keyword>
<sequence length="147" mass="16811">MLYPTKSKLNNLYISKSFIMTLGIFSLITPSLFGAGYILPSGTVVYDNTADQTIYRVERVSPMPPSSHVIVEGSPIQTTTVMVEDRVVTYDRPVIIRERIIDRGPVYDVVDVAGTVLFYGLLYDAMGHGFYHYGPHRHYDRFDHYRR</sequence>
<name>A0A1Y0HPP5_9BACT</name>
<feature type="transmembrane region" description="Helical" evidence="1">
    <location>
        <begin position="12"/>
        <end position="39"/>
    </location>
</feature>
<reference evidence="3" key="1">
    <citation type="submission" date="2017-05" db="EMBL/GenBank/DDBJ databases">
        <title>Dechlorination kinetics govern the competition between two new strains of the genus Sulfurospirillum.</title>
        <authorList>
            <person name="Buttet G.F."/>
            <person name="Murray A.M."/>
            <person name="Goris T."/>
            <person name="Burion M."/>
            <person name="Lin B."/>
            <person name="Rolle M."/>
            <person name="Maillard J."/>
        </authorList>
    </citation>
    <scope>NUCLEOTIDE SEQUENCE [LARGE SCALE GENOMIC DNA]</scope>
    <source>
        <strain evidence="3">SL2-1</strain>
    </source>
</reference>
<dbReference type="KEGG" id="suls:Sdiek1_2762"/>
<evidence type="ECO:0000313" key="2">
    <source>
        <dbReference type="EMBL" id="ARU49910.1"/>
    </source>
</evidence>
<dbReference type="EMBL" id="CP021416">
    <property type="protein sequence ID" value="ARU49910.1"/>
    <property type="molecule type" value="Genomic_DNA"/>
</dbReference>
<keyword evidence="1" id="KW-1133">Transmembrane helix</keyword>
<accession>A0A1Y0HPP5</accession>
<protein>
    <submittedName>
        <fullName evidence="2">Uncharacterized protein</fullName>
    </submittedName>
</protein>
<proteinExistence type="predicted"/>
<evidence type="ECO:0000313" key="3">
    <source>
        <dbReference type="Proteomes" id="UP000196005"/>
    </source>
</evidence>
<gene>
    <name evidence="2" type="ORF">Sdiek1_2762</name>
</gene>
<organism evidence="2 3">
    <name type="scientific">Sulfurospirillum diekertiae</name>
    <dbReference type="NCBI Taxonomy" id="1854492"/>
    <lineage>
        <taxon>Bacteria</taxon>
        <taxon>Pseudomonadati</taxon>
        <taxon>Campylobacterota</taxon>
        <taxon>Epsilonproteobacteria</taxon>
        <taxon>Campylobacterales</taxon>
        <taxon>Sulfurospirillaceae</taxon>
        <taxon>Sulfurospirillum</taxon>
    </lineage>
</organism>
<evidence type="ECO:0000256" key="1">
    <source>
        <dbReference type="SAM" id="Phobius"/>
    </source>
</evidence>
<dbReference type="AlphaFoldDB" id="A0A1Y0HPP5"/>
<dbReference type="Proteomes" id="UP000196005">
    <property type="component" value="Chromosome"/>
</dbReference>